<evidence type="ECO:0000313" key="2">
    <source>
        <dbReference type="Proteomes" id="UP000295543"/>
    </source>
</evidence>
<protein>
    <recommendedName>
        <fullName evidence="3">LuxR family transcriptional regulator</fullName>
    </recommendedName>
</protein>
<comment type="caution">
    <text evidence="1">The sequence shown here is derived from an EMBL/GenBank/DDBJ whole genome shotgun (WGS) entry which is preliminary data.</text>
</comment>
<dbReference type="OrthoDB" id="7498307at2"/>
<sequence length="187" mass="19715">MQPRSTMMAAMVRRIDAAAPPTGDDTMGRLAIVLGVALCAWQAFVPAHAETGSRLVGTWAVDVAQLPMPPEARPARVTVDFAEPASGLWSVRVEIVPVAGESRISTATVAPDGSTVAIEGDTLEADAVALTRPTGDVLVMALAKNGGPASTRVYAVEPGGDRLVETATHYDRQGTPVIRTFHFDRVR</sequence>
<dbReference type="EMBL" id="SMTG01000002">
    <property type="protein sequence ID" value="TDK33061.1"/>
    <property type="molecule type" value="Genomic_DNA"/>
</dbReference>
<name>A0A4R5UD52_9GAMM</name>
<organism evidence="1 2">
    <name type="scientific">Luteimonas terrae</name>
    <dbReference type="NCBI Taxonomy" id="1530191"/>
    <lineage>
        <taxon>Bacteria</taxon>
        <taxon>Pseudomonadati</taxon>
        <taxon>Pseudomonadota</taxon>
        <taxon>Gammaproteobacteria</taxon>
        <taxon>Lysobacterales</taxon>
        <taxon>Lysobacteraceae</taxon>
        <taxon>Luteimonas</taxon>
    </lineage>
</organism>
<evidence type="ECO:0008006" key="3">
    <source>
        <dbReference type="Google" id="ProtNLM"/>
    </source>
</evidence>
<dbReference type="AlphaFoldDB" id="A0A4R5UD52"/>
<evidence type="ECO:0000313" key="1">
    <source>
        <dbReference type="EMBL" id="TDK33061.1"/>
    </source>
</evidence>
<reference evidence="1 2" key="1">
    <citation type="submission" date="2019-03" db="EMBL/GenBank/DDBJ databases">
        <title>Luteimonas zhaokaii sp.nov., isolated from the rectal contents of Plateau pika in Yushu, Qinghai Province, China.</title>
        <authorList>
            <person name="Zhang G."/>
        </authorList>
    </citation>
    <scope>NUCLEOTIDE SEQUENCE [LARGE SCALE GENOMIC DNA]</scope>
    <source>
        <strain evidence="1 2">THG-MD21</strain>
    </source>
</reference>
<gene>
    <name evidence="1" type="ORF">E2F49_03155</name>
</gene>
<proteinExistence type="predicted"/>
<accession>A0A4R5UD52</accession>
<dbReference type="Proteomes" id="UP000295543">
    <property type="component" value="Unassembled WGS sequence"/>
</dbReference>
<keyword evidence="2" id="KW-1185">Reference proteome</keyword>